<keyword evidence="7 8" id="KW-0472">Membrane</keyword>
<organism evidence="10 11">
    <name type="scientific">Acetobacter garciniae</name>
    <dbReference type="NCBI Taxonomy" id="2817435"/>
    <lineage>
        <taxon>Bacteria</taxon>
        <taxon>Pseudomonadati</taxon>
        <taxon>Pseudomonadota</taxon>
        <taxon>Alphaproteobacteria</taxon>
        <taxon>Acetobacterales</taxon>
        <taxon>Acetobacteraceae</taxon>
        <taxon>Acetobacter</taxon>
    </lineage>
</organism>
<evidence type="ECO:0000256" key="8">
    <source>
        <dbReference type="RuleBase" id="RU363032"/>
    </source>
</evidence>
<evidence type="ECO:0000313" key="10">
    <source>
        <dbReference type="EMBL" id="MBO1324839.1"/>
    </source>
</evidence>
<comment type="caution">
    <text evidence="10">The sequence shown here is derived from an EMBL/GenBank/DDBJ whole genome shotgun (WGS) entry which is preliminary data.</text>
</comment>
<keyword evidence="5 8" id="KW-0812">Transmembrane</keyword>
<dbReference type="Proteomes" id="UP000664073">
    <property type="component" value="Unassembled WGS sequence"/>
</dbReference>
<evidence type="ECO:0000256" key="3">
    <source>
        <dbReference type="ARBA" id="ARBA00022475"/>
    </source>
</evidence>
<evidence type="ECO:0000256" key="4">
    <source>
        <dbReference type="ARBA" id="ARBA00022519"/>
    </source>
</evidence>
<dbReference type="PROSITE" id="PS50928">
    <property type="entry name" value="ABC_TM1"/>
    <property type="match status" value="1"/>
</dbReference>
<gene>
    <name evidence="10" type="ORF">J2D77_06700</name>
</gene>
<comment type="similarity">
    <text evidence="8">Belongs to the binding-protein-dependent transport system permease family.</text>
</comment>
<keyword evidence="6 8" id="KW-1133">Transmembrane helix</keyword>
<feature type="transmembrane region" description="Helical" evidence="8">
    <location>
        <begin position="238"/>
        <end position="260"/>
    </location>
</feature>
<protein>
    <submittedName>
        <fullName evidence="10">ABC transporter permease</fullName>
    </submittedName>
</protein>
<dbReference type="PANTHER" id="PTHR43357:SF4">
    <property type="entry name" value="INNER MEMBRANE ABC TRANSPORTER PERMEASE PROTEIN YDCV"/>
    <property type="match status" value="1"/>
</dbReference>
<evidence type="ECO:0000256" key="5">
    <source>
        <dbReference type="ARBA" id="ARBA00022692"/>
    </source>
</evidence>
<dbReference type="GO" id="GO:0005886">
    <property type="term" value="C:plasma membrane"/>
    <property type="evidence" value="ECO:0007669"/>
    <property type="project" value="UniProtKB-SubCell"/>
</dbReference>
<dbReference type="GO" id="GO:0055085">
    <property type="term" value="P:transmembrane transport"/>
    <property type="evidence" value="ECO:0007669"/>
    <property type="project" value="InterPro"/>
</dbReference>
<dbReference type="PANTHER" id="PTHR43357">
    <property type="entry name" value="INNER MEMBRANE ABC TRANSPORTER PERMEASE PROTEIN YDCV"/>
    <property type="match status" value="1"/>
</dbReference>
<feature type="transmembrane region" description="Helical" evidence="8">
    <location>
        <begin position="131"/>
        <end position="152"/>
    </location>
</feature>
<keyword evidence="4" id="KW-0997">Cell inner membrane</keyword>
<dbReference type="Pfam" id="PF00528">
    <property type="entry name" value="BPD_transp_1"/>
    <property type="match status" value="1"/>
</dbReference>
<feature type="transmembrane region" description="Helical" evidence="8">
    <location>
        <begin position="105"/>
        <end position="125"/>
    </location>
</feature>
<dbReference type="RefSeq" id="WP_207845481.1">
    <property type="nucleotide sequence ID" value="NZ_JAFVMH010000002.1"/>
</dbReference>
<sequence length="269" mass="30057">MKKAFSDHLLDWSGRLLVLLILIFIALPFIVVFIVSFNDSSVVEFPPKHWSLRWYFNAFSYEDFVKGLRNSLMVAAVGSAISLIVGAMFAFVFNRYEFSIRRPLHAILMSPLIVPNFTIGLGALLLAKGIFVPRSFGLLVLVHVMVTLPFVVRGVSVSLQNFNQAYERAAESLGASPWYILITLTMPLLLPGLISGWLFAAVLSFNEFSASLFVANLRNQTLPIAMYNYVREYADPTLAALAVLYVVTSAAVLTVLHVFFRLEKVLNVE</sequence>
<keyword evidence="11" id="KW-1185">Reference proteome</keyword>
<keyword evidence="2 8" id="KW-0813">Transport</keyword>
<feature type="transmembrane region" description="Helical" evidence="8">
    <location>
        <begin position="12"/>
        <end position="37"/>
    </location>
</feature>
<feature type="transmembrane region" description="Helical" evidence="8">
    <location>
        <begin position="72"/>
        <end position="93"/>
    </location>
</feature>
<reference evidence="10" key="1">
    <citation type="submission" date="2021-03" db="EMBL/GenBank/DDBJ databases">
        <title>The complete genome sequence of Acetobacter sp. TBRC 12339.</title>
        <authorList>
            <person name="Charoenyingcharoen P."/>
            <person name="Yukphan P."/>
        </authorList>
    </citation>
    <scope>NUCLEOTIDE SEQUENCE</scope>
    <source>
        <strain evidence="10">TBRC 12339</strain>
    </source>
</reference>
<evidence type="ECO:0000256" key="1">
    <source>
        <dbReference type="ARBA" id="ARBA00004429"/>
    </source>
</evidence>
<dbReference type="SUPFAM" id="SSF161098">
    <property type="entry name" value="MetI-like"/>
    <property type="match status" value="1"/>
</dbReference>
<dbReference type="EMBL" id="JAFVMH010000002">
    <property type="protein sequence ID" value="MBO1324839.1"/>
    <property type="molecule type" value="Genomic_DNA"/>
</dbReference>
<evidence type="ECO:0000313" key="11">
    <source>
        <dbReference type="Proteomes" id="UP000664073"/>
    </source>
</evidence>
<name>A0A939HN94_9PROT</name>
<evidence type="ECO:0000259" key="9">
    <source>
        <dbReference type="PROSITE" id="PS50928"/>
    </source>
</evidence>
<evidence type="ECO:0000256" key="6">
    <source>
        <dbReference type="ARBA" id="ARBA00022989"/>
    </source>
</evidence>
<feature type="transmembrane region" description="Helical" evidence="8">
    <location>
        <begin position="173"/>
        <end position="190"/>
    </location>
</feature>
<keyword evidence="3" id="KW-1003">Cell membrane</keyword>
<dbReference type="CDD" id="cd06261">
    <property type="entry name" value="TM_PBP2"/>
    <property type="match status" value="1"/>
</dbReference>
<evidence type="ECO:0000256" key="7">
    <source>
        <dbReference type="ARBA" id="ARBA00023136"/>
    </source>
</evidence>
<dbReference type="AlphaFoldDB" id="A0A939HN94"/>
<dbReference type="Gene3D" id="1.10.3720.10">
    <property type="entry name" value="MetI-like"/>
    <property type="match status" value="1"/>
</dbReference>
<dbReference type="InterPro" id="IPR035906">
    <property type="entry name" value="MetI-like_sf"/>
</dbReference>
<comment type="subcellular location">
    <subcellularLocation>
        <location evidence="1">Cell inner membrane</location>
        <topology evidence="1">Multi-pass membrane protein</topology>
    </subcellularLocation>
    <subcellularLocation>
        <location evidence="8">Cell membrane</location>
        <topology evidence="8">Multi-pass membrane protein</topology>
    </subcellularLocation>
</comment>
<feature type="domain" description="ABC transmembrane type-1" evidence="9">
    <location>
        <begin position="68"/>
        <end position="256"/>
    </location>
</feature>
<evidence type="ECO:0000256" key="2">
    <source>
        <dbReference type="ARBA" id="ARBA00022448"/>
    </source>
</evidence>
<accession>A0A939HN94</accession>
<proteinExistence type="inferred from homology"/>
<dbReference type="InterPro" id="IPR000515">
    <property type="entry name" value="MetI-like"/>
</dbReference>